<sequence length="1038" mass="109444">MQSSAAVADALTAEAKLGARHNIFYTRDIWARATATRVSACLSAAFVLALWYVAYHALVGTRASSRGAKPLWQLSTMLADDANIDRLDTELDSDEYEDEHESRASGFLANARERHALRRMLARNEGKRSSIVRITSSDPSSSLSDHPMQVDLEPPTRRSFWPAPASSTPPSDSAASSPTSSTPPPASARRRKESGRLAAAEPGRRQHTASPSRSPTLLSGSLPVRPTRIRPVERSPLGRVASRNKRNGSPSLATDAADARDASPSPTSPLAEDWADESQLSPTAAAPADHDALLTTPSLASEASFTSAIPASPASSTFSLRAPSILKRRPQSFRTASLRDIDISYSLMQRKASLPALPLADIQQQQQHDFWHHAAMHSSPAPPPYQPASPDAIHAVERSVKLIEPDWRPHLDSHVRAQERLEAATRFATAQGADGDFWFERFTQSTAAAGRDWDWRKRRARLQRAAALGMALGQSGLASPASPMPGNVGKTDVQLQHQLGTQPTPAAQAASPVRKVLPAAPLITFSEHELKSAPVLKVDTESGRRPARGSVDATSPTYSATPLSPTPSGTGTPLGGIFGAVLPSAESVSAVMAARMAQRRRASDDATASSALPAADDANTMRRGVVDKAMRRRLSASTSSAVPSSPGASPAASPSIEGRGSPLRDSSPFPSDAGRTSMDAPSSPPGASAMSVPGRLSSLGTAGKKVSLTNLRAGLRRGSGSTDFMHDASGIELVPHSPDLSEGDTHVDAAATPSPEGPRSSADAYSAHDPLQGIVLSRTDSQLRHVEGGGDGGPKQRMRSESPQATPQFRGGSRVTKLGSAPAAVLNPPYDVVEELRDRGGERDSISQGSSDSDSLRRRLRSQTDSATRARMDLVLNSTLRRDGLSLSPGTASSPPIAKARARGGSRSSIVKSASGASHHLDRSAMRRSSMRSGSDSGSLASSTSLPSMARRRAKDATPDPQLQPEPAPRGMAQRARSASISSNASSLASGSRKSSRSNSFREAAGLGMTSNPGTPGSPEERRGDPFSLTPLHAQQQV</sequence>
<evidence type="ECO:0000313" key="2">
    <source>
        <dbReference type="Proteomes" id="UP000053758"/>
    </source>
</evidence>
<dbReference type="Proteomes" id="UP000053758">
    <property type="component" value="Unassembled WGS sequence"/>
</dbReference>
<proteinExistence type="predicted"/>
<dbReference type="RefSeq" id="XP_014657181.1">
    <property type="nucleotide sequence ID" value="XM_014801695.1"/>
</dbReference>
<accession>A0A081CDU2</accession>
<dbReference type="GeneID" id="26303894"/>
<evidence type="ECO:0000313" key="1">
    <source>
        <dbReference type="EMBL" id="GAK64838.1"/>
    </source>
</evidence>
<name>A0A081CDU2_PSEA2</name>
<reference evidence="2" key="1">
    <citation type="journal article" date="2014" name="Genome Announc.">
        <title>Draft Genome Sequence of the Yeast Pseudozyma antarctica Type Strain JCM10317, a Producer of the Glycolipid Biosurfactants, Mannosylerythritol Lipids.</title>
        <authorList>
            <person name="Saika A."/>
            <person name="Koike H."/>
            <person name="Hori T."/>
            <person name="Fukuoka T."/>
            <person name="Sato S."/>
            <person name="Habe H."/>
            <person name="Kitamoto D."/>
            <person name="Morita T."/>
        </authorList>
    </citation>
    <scope>NUCLEOTIDE SEQUENCE [LARGE SCALE GENOMIC DNA]</scope>
    <source>
        <strain evidence="2">JCM 10317</strain>
    </source>
</reference>
<dbReference type="EMBL" id="DF830073">
    <property type="protein sequence ID" value="GAK64838.1"/>
    <property type="molecule type" value="Genomic_DNA"/>
</dbReference>
<organism evidence="1 2">
    <name type="scientific">Pseudozyma antarctica</name>
    <name type="common">Yeast</name>
    <name type="synonym">Candida antarctica</name>
    <dbReference type="NCBI Taxonomy" id="84753"/>
    <lineage>
        <taxon>Eukaryota</taxon>
        <taxon>Fungi</taxon>
        <taxon>Dikarya</taxon>
        <taxon>Basidiomycota</taxon>
        <taxon>Ustilaginomycotina</taxon>
        <taxon>Ustilaginomycetes</taxon>
        <taxon>Ustilaginales</taxon>
        <taxon>Ustilaginaceae</taxon>
        <taxon>Moesziomyces</taxon>
    </lineage>
</organism>
<dbReference type="HOGENOM" id="CLU_004907_0_0_1"/>
<gene>
    <name evidence="1" type="ORF">PAN0_006d3053</name>
</gene>
<dbReference type="OrthoDB" id="3358698at2759"/>
<protein>
    <submittedName>
        <fullName evidence="1">Uncharacterized protein</fullName>
    </submittedName>
</protein>
<keyword evidence="2" id="KW-1185">Reference proteome</keyword>
<dbReference type="AlphaFoldDB" id="A0A081CDU2"/>